<reference evidence="2" key="1">
    <citation type="submission" date="2018-04" db="EMBL/GenBank/DDBJ databases">
        <title>Transcriptome of Schizaphis graminum biotype I.</title>
        <authorList>
            <person name="Scully E.D."/>
            <person name="Geib S.M."/>
            <person name="Palmer N.A."/>
            <person name="Koch K."/>
            <person name="Bradshaw J."/>
            <person name="Heng-Moss T."/>
            <person name="Sarath G."/>
        </authorList>
    </citation>
    <scope>NUCLEOTIDE SEQUENCE</scope>
</reference>
<dbReference type="AlphaFoldDB" id="A0A2S2NS62"/>
<proteinExistence type="predicted"/>
<protein>
    <submittedName>
        <fullName evidence="2">Uncharacterized protein</fullName>
    </submittedName>
</protein>
<organism evidence="2">
    <name type="scientific">Schizaphis graminum</name>
    <name type="common">Green bug aphid</name>
    <dbReference type="NCBI Taxonomy" id="13262"/>
    <lineage>
        <taxon>Eukaryota</taxon>
        <taxon>Metazoa</taxon>
        <taxon>Ecdysozoa</taxon>
        <taxon>Arthropoda</taxon>
        <taxon>Hexapoda</taxon>
        <taxon>Insecta</taxon>
        <taxon>Pterygota</taxon>
        <taxon>Neoptera</taxon>
        <taxon>Paraneoptera</taxon>
        <taxon>Hemiptera</taxon>
        <taxon>Sternorrhyncha</taxon>
        <taxon>Aphidomorpha</taxon>
        <taxon>Aphidoidea</taxon>
        <taxon>Aphididae</taxon>
        <taxon>Aphidini</taxon>
        <taxon>Schizaphis</taxon>
    </lineage>
</organism>
<feature type="signal peptide" evidence="1">
    <location>
        <begin position="1"/>
        <end position="23"/>
    </location>
</feature>
<accession>A0A2S2NS62</accession>
<name>A0A2S2NS62_SCHGA</name>
<sequence length="195" mass="22046">MMSITKFFILFIAIVFIGQVVDMHPDIDRPDVRVNEFSETLFRQKLVDPDYTNFSMLSVLLRTRLDSMQTSPLIETTTTETESIASQHAGWRIRGQVKMKSEDGGFNSVVPNISVKTPLNIKNNDVNMSKTGVNRIRRLALDAKTSLDKNSTELTDPTQTNNEPEMSALKCLMSLAYPVSLPLQCTKLYFGFLFN</sequence>
<gene>
    <name evidence="2" type="ORF">g.4287</name>
</gene>
<keyword evidence="1" id="KW-0732">Signal</keyword>
<evidence type="ECO:0000313" key="2">
    <source>
        <dbReference type="EMBL" id="MBY19985.1"/>
    </source>
</evidence>
<feature type="chain" id="PRO_5015765862" evidence="1">
    <location>
        <begin position="24"/>
        <end position="195"/>
    </location>
</feature>
<evidence type="ECO:0000256" key="1">
    <source>
        <dbReference type="SAM" id="SignalP"/>
    </source>
</evidence>
<dbReference type="EMBL" id="GGMR01007366">
    <property type="protein sequence ID" value="MBY19985.1"/>
    <property type="molecule type" value="Transcribed_RNA"/>
</dbReference>